<dbReference type="Proteomes" id="UP001219862">
    <property type="component" value="Unassembled WGS sequence"/>
</dbReference>
<feature type="transmembrane region" description="Helical" evidence="6">
    <location>
        <begin position="26"/>
        <end position="47"/>
    </location>
</feature>
<evidence type="ECO:0000259" key="7">
    <source>
        <dbReference type="Pfam" id="PF06271"/>
    </source>
</evidence>
<dbReference type="RefSeq" id="WP_273597440.1">
    <property type="nucleotide sequence ID" value="NZ_JAQQXS010000012.1"/>
</dbReference>
<feature type="domain" description="RDD" evidence="7">
    <location>
        <begin position="17"/>
        <end position="163"/>
    </location>
</feature>
<keyword evidence="9" id="KW-1185">Reference proteome</keyword>
<protein>
    <submittedName>
        <fullName evidence="8">RDD family protein</fullName>
    </submittedName>
</protein>
<proteinExistence type="predicted"/>
<feature type="transmembrane region" description="Helical" evidence="6">
    <location>
        <begin position="105"/>
        <end position="127"/>
    </location>
</feature>
<keyword evidence="4 6" id="KW-1133">Transmembrane helix</keyword>
<evidence type="ECO:0000313" key="9">
    <source>
        <dbReference type="Proteomes" id="UP001219862"/>
    </source>
</evidence>
<dbReference type="InterPro" id="IPR051791">
    <property type="entry name" value="Pra-immunoreactive"/>
</dbReference>
<accession>A0ABT5KTR6</accession>
<keyword evidence="2" id="KW-1003">Cell membrane</keyword>
<organism evidence="8 9">
    <name type="scientific">Roseateles koreensis</name>
    <dbReference type="NCBI Taxonomy" id="2987526"/>
    <lineage>
        <taxon>Bacteria</taxon>
        <taxon>Pseudomonadati</taxon>
        <taxon>Pseudomonadota</taxon>
        <taxon>Betaproteobacteria</taxon>
        <taxon>Burkholderiales</taxon>
        <taxon>Sphaerotilaceae</taxon>
        <taxon>Roseateles</taxon>
    </lineage>
</organism>
<feature type="transmembrane region" description="Helical" evidence="6">
    <location>
        <begin position="133"/>
        <end position="152"/>
    </location>
</feature>
<keyword evidence="5 6" id="KW-0472">Membrane</keyword>
<evidence type="ECO:0000256" key="6">
    <source>
        <dbReference type="SAM" id="Phobius"/>
    </source>
</evidence>
<sequence>MTRSPALQHPTQDNARPSLWRRLAAFMYEGVLLFGVVFVSGYFFSAITQQRHAMQGQHGLQAFIFVVLGIYFIWFWTHGGQTVAMKAWHIRVLDRQGRPLTQIRALARYVLSWLWFMPALACAWALGLHSTTTIFGALISGVAAYALLALFLPRQQFLHDVLCSTELITQWPVKT</sequence>
<keyword evidence="3 6" id="KW-0812">Transmembrane</keyword>
<evidence type="ECO:0000256" key="4">
    <source>
        <dbReference type="ARBA" id="ARBA00022989"/>
    </source>
</evidence>
<feature type="transmembrane region" description="Helical" evidence="6">
    <location>
        <begin position="59"/>
        <end position="77"/>
    </location>
</feature>
<dbReference type="EMBL" id="JAQQXS010000012">
    <property type="protein sequence ID" value="MDC8786326.1"/>
    <property type="molecule type" value="Genomic_DNA"/>
</dbReference>
<evidence type="ECO:0000256" key="5">
    <source>
        <dbReference type="ARBA" id="ARBA00023136"/>
    </source>
</evidence>
<comment type="subcellular location">
    <subcellularLocation>
        <location evidence="1">Cell membrane</location>
        <topology evidence="1">Multi-pass membrane protein</topology>
    </subcellularLocation>
</comment>
<comment type="caution">
    <text evidence="8">The sequence shown here is derived from an EMBL/GenBank/DDBJ whole genome shotgun (WGS) entry which is preliminary data.</text>
</comment>
<reference evidence="8 9" key="1">
    <citation type="submission" date="2022-10" db="EMBL/GenBank/DDBJ databases">
        <title>paucibacter sp. hw8 Genome sequencing.</title>
        <authorList>
            <person name="Park S."/>
        </authorList>
    </citation>
    <scope>NUCLEOTIDE SEQUENCE [LARGE SCALE GENOMIC DNA]</scope>
    <source>
        <strain evidence="9">hw8</strain>
    </source>
</reference>
<dbReference type="Pfam" id="PF06271">
    <property type="entry name" value="RDD"/>
    <property type="match status" value="1"/>
</dbReference>
<name>A0ABT5KTR6_9BURK</name>
<gene>
    <name evidence="8" type="ORF">PRZ01_14115</name>
</gene>
<evidence type="ECO:0000256" key="1">
    <source>
        <dbReference type="ARBA" id="ARBA00004651"/>
    </source>
</evidence>
<evidence type="ECO:0000256" key="2">
    <source>
        <dbReference type="ARBA" id="ARBA00022475"/>
    </source>
</evidence>
<dbReference type="PANTHER" id="PTHR36115">
    <property type="entry name" value="PROLINE-RICH ANTIGEN HOMOLOG-RELATED"/>
    <property type="match status" value="1"/>
</dbReference>
<dbReference type="PANTHER" id="PTHR36115:SF10">
    <property type="entry name" value="RDD DOMAIN-CONTAINING PROTEIN"/>
    <property type="match status" value="1"/>
</dbReference>
<dbReference type="InterPro" id="IPR010432">
    <property type="entry name" value="RDD"/>
</dbReference>
<evidence type="ECO:0000313" key="8">
    <source>
        <dbReference type="EMBL" id="MDC8786326.1"/>
    </source>
</evidence>
<evidence type="ECO:0000256" key="3">
    <source>
        <dbReference type="ARBA" id="ARBA00022692"/>
    </source>
</evidence>